<feature type="transmembrane region" description="Helical" evidence="1">
    <location>
        <begin position="72"/>
        <end position="91"/>
    </location>
</feature>
<feature type="domain" description="Protein FecR C-terminal" evidence="3">
    <location>
        <begin position="308"/>
        <end position="375"/>
    </location>
</feature>
<keyword evidence="5" id="KW-1185">Reference proteome</keyword>
<feature type="domain" description="FecR protein" evidence="2">
    <location>
        <begin position="170"/>
        <end position="264"/>
    </location>
</feature>
<dbReference type="Pfam" id="PF16344">
    <property type="entry name" value="FecR_C"/>
    <property type="match status" value="1"/>
</dbReference>
<dbReference type="PANTHER" id="PTHR30273">
    <property type="entry name" value="PERIPLASMIC SIGNAL SENSOR AND SIGMA FACTOR ACTIVATOR FECR-RELATED"/>
    <property type="match status" value="1"/>
</dbReference>
<proteinExistence type="predicted"/>
<evidence type="ECO:0000256" key="1">
    <source>
        <dbReference type="SAM" id="Phobius"/>
    </source>
</evidence>
<evidence type="ECO:0000313" key="4">
    <source>
        <dbReference type="EMBL" id="MUH36462.1"/>
    </source>
</evidence>
<dbReference type="Proteomes" id="UP000540519">
    <property type="component" value="Unassembled WGS sequence"/>
</dbReference>
<dbReference type="Gene3D" id="2.60.120.1440">
    <property type="match status" value="1"/>
</dbReference>
<dbReference type="AlphaFoldDB" id="A0A7X2ZU58"/>
<sequence length="377" mass="43148">MDFKLILKKVNNTLTTEENEIFEAWYSESKVHRDYFDKVKNNYSKGIDIVDVQKGWADVSIKIKKKKKSYSSYKYAAAVVLLFSTILTWYWNIENTEITPTLEPTVVHKKQIRIGSEKATLTLEDGSKILLEKGESFETDKASSNGEQLVYNKRRVPEESTSKNILTIPRGGQFFLVLNDGTKVWVNSGTQIKYPVAFTADKTREIELVYGEAYFDVSPSTEHNGSQFIVKTENQKIEVLGTEFNIKAYGDDDQISTTLVEGKVLVKNGNDSKSLTPGHQSKIDRTTNKLVVSTVDVYNVISWKDGLFSFKNQSLEDIMKVLSRWYDIDVTFQNESIKNLTFNGVFRKTLELNEILNIIQNTNEVNYEINEKIITMK</sequence>
<protein>
    <submittedName>
        <fullName evidence="4">FecR family protein</fullName>
    </submittedName>
</protein>
<organism evidence="4 5">
    <name type="scientific">Zobellia amurskyensis</name>
    <dbReference type="NCBI Taxonomy" id="248905"/>
    <lineage>
        <taxon>Bacteria</taxon>
        <taxon>Pseudomonadati</taxon>
        <taxon>Bacteroidota</taxon>
        <taxon>Flavobacteriia</taxon>
        <taxon>Flavobacteriales</taxon>
        <taxon>Flavobacteriaceae</taxon>
        <taxon>Zobellia</taxon>
    </lineage>
</organism>
<dbReference type="PANTHER" id="PTHR30273:SF2">
    <property type="entry name" value="PROTEIN FECR"/>
    <property type="match status" value="1"/>
</dbReference>
<dbReference type="Pfam" id="PF04773">
    <property type="entry name" value="FecR"/>
    <property type="match status" value="1"/>
</dbReference>
<dbReference type="EMBL" id="RCNR01000019">
    <property type="protein sequence ID" value="MUH36462.1"/>
    <property type="molecule type" value="Genomic_DNA"/>
</dbReference>
<accession>A0A7X2ZU58</accession>
<gene>
    <name evidence="4" type="ORF">D9O36_11475</name>
</gene>
<dbReference type="InterPro" id="IPR012373">
    <property type="entry name" value="Ferrdict_sens_TM"/>
</dbReference>
<evidence type="ECO:0000313" key="5">
    <source>
        <dbReference type="Proteomes" id="UP000540519"/>
    </source>
</evidence>
<name>A0A7X2ZU58_9FLAO</name>
<keyword evidence="1" id="KW-0812">Transmembrane</keyword>
<dbReference type="OrthoDB" id="649666at2"/>
<reference evidence="4 5" key="1">
    <citation type="journal article" date="2019" name="Mar. Drugs">
        <title>Comparative Genomics and CAZyme Genome Repertoires of Marine Zobellia amurskyensis KMM 3526(T) and Zobellia laminariae KMM 3676(T).</title>
        <authorList>
            <person name="Chernysheva N."/>
            <person name="Bystritskaya E."/>
            <person name="Stenkova A."/>
            <person name="Golovkin I."/>
            <person name="Nedashkovskaya O."/>
            <person name="Isaeva M."/>
        </authorList>
    </citation>
    <scope>NUCLEOTIDE SEQUENCE [LARGE SCALE GENOMIC DNA]</scope>
    <source>
        <strain evidence="4 5">KMM 3526</strain>
    </source>
</reference>
<comment type="caution">
    <text evidence="4">The sequence shown here is derived from an EMBL/GenBank/DDBJ whole genome shotgun (WGS) entry which is preliminary data.</text>
</comment>
<keyword evidence="1" id="KW-0472">Membrane</keyword>
<dbReference type="GO" id="GO:0016989">
    <property type="term" value="F:sigma factor antagonist activity"/>
    <property type="evidence" value="ECO:0007669"/>
    <property type="project" value="TreeGrafter"/>
</dbReference>
<dbReference type="PIRSF" id="PIRSF018266">
    <property type="entry name" value="FecR"/>
    <property type="match status" value="1"/>
</dbReference>
<dbReference type="InterPro" id="IPR006860">
    <property type="entry name" value="FecR"/>
</dbReference>
<dbReference type="RefSeq" id="WP_155600014.1">
    <property type="nucleotide sequence ID" value="NZ_RCNR01000019.1"/>
</dbReference>
<keyword evidence="1" id="KW-1133">Transmembrane helix</keyword>
<evidence type="ECO:0000259" key="2">
    <source>
        <dbReference type="Pfam" id="PF04773"/>
    </source>
</evidence>
<evidence type="ECO:0000259" key="3">
    <source>
        <dbReference type="Pfam" id="PF16344"/>
    </source>
</evidence>
<dbReference type="InterPro" id="IPR032508">
    <property type="entry name" value="FecR_C"/>
</dbReference>
<dbReference type="Gene3D" id="3.55.50.30">
    <property type="match status" value="1"/>
</dbReference>